<organism evidence="2 3">
    <name type="scientific">Gossypium arboreum</name>
    <name type="common">Tree cotton</name>
    <name type="synonym">Gossypium nanking</name>
    <dbReference type="NCBI Taxonomy" id="29729"/>
    <lineage>
        <taxon>Eukaryota</taxon>
        <taxon>Viridiplantae</taxon>
        <taxon>Streptophyta</taxon>
        <taxon>Embryophyta</taxon>
        <taxon>Tracheophyta</taxon>
        <taxon>Spermatophyta</taxon>
        <taxon>Magnoliopsida</taxon>
        <taxon>eudicotyledons</taxon>
        <taxon>Gunneridae</taxon>
        <taxon>Pentapetalae</taxon>
        <taxon>rosids</taxon>
        <taxon>malvids</taxon>
        <taxon>Malvales</taxon>
        <taxon>Malvaceae</taxon>
        <taxon>Malvoideae</taxon>
        <taxon>Gossypium</taxon>
    </lineage>
</organism>
<dbReference type="Proteomes" id="UP001358586">
    <property type="component" value="Chromosome 4"/>
</dbReference>
<protein>
    <recommendedName>
        <fullName evidence="1">DUF4283 domain-containing protein</fullName>
    </recommendedName>
</protein>
<name>A0ABR0QDN4_GOSAR</name>
<sequence>MAGQNLFLISFENEDDMEIIMEGRPWFFRRQLIIFARLVEPIKKNGMAKQSLVTDQLSKEDVESKKMPPDLVTNALGHNFTDSNVSE</sequence>
<evidence type="ECO:0000259" key="1">
    <source>
        <dbReference type="Pfam" id="PF14111"/>
    </source>
</evidence>
<proteinExistence type="predicted"/>
<feature type="domain" description="DUF4283" evidence="1">
    <location>
        <begin position="3"/>
        <end position="39"/>
    </location>
</feature>
<dbReference type="InterPro" id="IPR025558">
    <property type="entry name" value="DUF4283"/>
</dbReference>
<evidence type="ECO:0000313" key="3">
    <source>
        <dbReference type="Proteomes" id="UP001358586"/>
    </source>
</evidence>
<dbReference type="Pfam" id="PF14111">
    <property type="entry name" value="DUF4283"/>
    <property type="match status" value="1"/>
</dbReference>
<reference evidence="2 3" key="1">
    <citation type="submission" date="2023-03" db="EMBL/GenBank/DDBJ databases">
        <title>WGS of Gossypium arboreum.</title>
        <authorList>
            <person name="Yu D."/>
        </authorList>
    </citation>
    <scope>NUCLEOTIDE SEQUENCE [LARGE SCALE GENOMIC DNA]</scope>
    <source>
        <tissue evidence="2">Leaf</tissue>
    </source>
</reference>
<keyword evidence="3" id="KW-1185">Reference proteome</keyword>
<dbReference type="EMBL" id="JARKNE010000004">
    <property type="protein sequence ID" value="KAK5837063.1"/>
    <property type="molecule type" value="Genomic_DNA"/>
</dbReference>
<accession>A0ABR0QDN4</accession>
<gene>
    <name evidence="2" type="ORF">PVK06_012873</name>
</gene>
<comment type="caution">
    <text evidence="2">The sequence shown here is derived from an EMBL/GenBank/DDBJ whole genome shotgun (WGS) entry which is preliminary data.</text>
</comment>
<evidence type="ECO:0000313" key="2">
    <source>
        <dbReference type="EMBL" id="KAK5837063.1"/>
    </source>
</evidence>